<dbReference type="AlphaFoldDB" id="Q9AVR3"/>
<dbReference type="GO" id="GO:0005737">
    <property type="term" value="C:cytoplasm"/>
    <property type="evidence" value="ECO:0007669"/>
    <property type="project" value="UniProtKB-SubCell"/>
</dbReference>
<keyword evidence="4" id="KW-0539">Nucleus</keyword>
<name>Q9AVR3_RHDS2</name>
<protein>
    <submittedName>
        <fullName evidence="6">Uncharacterized protein</fullName>
    </submittedName>
</protein>
<dbReference type="PANTHER" id="PTHR21213:SF0">
    <property type="entry name" value="ZINC FINGER PROTEIN 706"/>
    <property type="match status" value="1"/>
</dbReference>
<dbReference type="PANTHER" id="PTHR21213">
    <property type="entry name" value="GEO09665P1-RELATED"/>
    <property type="match status" value="1"/>
</dbReference>
<feature type="compositionally biased region" description="Basic residues" evidence="5">
    <location>
        <begin position="114"/>
        <end position="124"/>
    </location>
</feature>
<evidence type="ECO:0000256" key="2">
    <source>
        <dbReference type="ARBA" id="ARBA00004496"/>
    </source>
</evidence>
<feature type="region of interest" description="Disordered" evidence="5">
    <location>
        <begin position="96"/>
        <end position="124"/>
    </location>
</feature>
<dbReference type="Gene3D" id="4.10.1050.10">
    <property type="entry name" value="At2g23090-like"/>
    <property type="match status" value="1"/>
</dbReference>
<evidence type="ECO:0000313" key="6">
    <source>
        <dbReference type="EMBL" id="CAC33094.1"/>
    </source>
</evidence>
<sequence length="124" mass="12920">MIPGSCREILRLRGGRKGVAAKHTSGEVASKTALATRNAGGGKAGLQDRKGGKAGHAKFICPECKMQAASMKNMQDHYDSKHPKDVLDPAACQNAQEMHGGSTHGVAVQGTQKAAKKKKKATAA</sequence>
<dbReference type="EMBL" id="AJ308530">
    <property type="protein sequence ID" value="CAC33094.1"/>
    <property type="molecule type" value="Genomic_DNA"/>
</dbReference>
<organism evidence="6">
    <name type="scientific">Rhodomonas sp. (strain CS 24)</name>
    <name type="common">Chroomonas sp. (strain CS24)</name>
    <dbReference type="NCBI Taxonomy" id="79257"/>
    <lineage>
        <taxon>Eukaryota</taxon>
        <taxon>Cryptophyceae</taxon>
        <taxon>Pyrenomonadales</taxon>
        <taxon>Pyrenomonadaceae</taxon>
        <taxon>Rhodomonas</taxon>
    </lineage>
</organism>
<evidence type="ECO:0000256" key="4">
    <source>
        <dbReference type="ARBA" id="ARBA00023242"/>
    </source>
</evidence>
<dbReference type="SUPFAM" id="SSF118359">
    <property type="entry name" value="Expressed protein At2g23090/F21P24.15"/>
    <property type="match status" value="1"/>
</dbReference>
<evidence type="ECO:0000256" key="3">
    <source>
        <dbReference type="ARBA" id="ARBA00022490"/>
    </source>
</evidence>
<evidence type="ECO:0000256" key="5">
    <source>
        <dbReference type="SAM" id="MobiDB-lite"/>
    </source>
</evidence>
<dbReference type="InterPro" id="IPR045230">
    <property type="entry name" value="MBS1/2-like"/>
</dbReference>
<accession>Q9AVR3</accession>
<proteinExistence type="predicted"/>
<evidence type="ECO:0000256" key="1">
    <source>
        <dbReference type="ARBA" id="ARBA00004123"/>
    </source>
</evidence>
<dbReference type="GO" id="GO:0005634">
    <property type="term" value="C:nucleus"/>
    <property type="evidence" value="ECO:0007669"/>
    <property type="project" value="UniProtKB-SubCell"/>
</dbReference>
<keyword evidence="3" id="KW-0963">Cytoplasm</keyword>
<reference evidence="6" key="1">
    <citation type="journal article" date="2006" name="Gene">
        <title>Distinctive organization of genes for light-harvesting proteins in the cryptophyte alga Rhodomonas.</title>
        <authorList>
            <person name="Broughton M.J."/>
            <person name="Howe C.J."/>
            <person name="Hiller R.G."/>
        </authorList>
    </citation>
    <scope>NUCLEOTIDE SEQUENCE</scope>
</reference>
<dbReference type="InterPro" id="IPR026939">
    <property type="entry name" value="ZNF706/At2g23090_sf"/>
</dbReference>
<comment type="subcellular location">
    <subcellularLocation>
        <location evidence="2">Cytoplasm</location>
    </subcellularLocation>
    <subcellularLocation>
        <location evidence="1">Nucleus</location>
    </subcellularLocation>
</comment>